<reference evidence="1 2" key="1">
    <citation type="submission" date="2024-01" db="EMBL/GenBank/DDBJ databases">
        <title>The complete chloroplast genome sequence of Lithospermum erythrorhizon: insights into the phylogenetic relationship among Boraginaceae species and the maternal lineages of purple gromwells.</title>
        <authorList>
            <person name="Okada T."/>
            <person name="Watanabe K."/>
        </authorList>
    </citation>
    <scope>NUCLEOTIDE SEQUENCE [LARGE SCALE GENOMIC DNA]</scope>
</reference>
<comment type="caution">
    <text evidence="1">The sequence shown here is derived from an EMBL/GenBank/DDBJ whole genome shotgun (WGS) entry which is preliminary data.</text>
</comment>
<name>A0AAV3P6E6_LITER</name>
<organism evidence="1 2">
    <name type="scientific">Lithospermum erythrorhizon</name>
    <name type="common">Purple gromwell</name>
    <name type="synonym">Lithospermum officinale var. erythrorhizon</name>
    <dbReference type="NCBI Taxonomy" id="34254"/>
    <lineage>
        <taxon>Eukaryota</taxon>
        <taxon>Viridiplantae</taxon>
        <taxon>Streptophyta</taxon>
        <taxon>Embryophyta</taxon>
        <taxon>Tracheophyta</taxon>
        <taxon>Spermatophyta</taxon>
        <taxon>Magnoliopsida</taxon>
        <taxon>eudicotyledons</taxon>
        <taxon>Gunneridae</taxon>
        <taxon>Pentapetalae</taxon>
        <taxon>asterids</taxon>
        <taxon>lamiids</taxon>
        <taxon>Boraginales</taxon>
        <taxon>Boraginaceae</taxon>
        <taxon>Boraginoideae</taxon>
        <taxon>Lithospermeae</taxon>
        <taxon>Lithospermum</taxon>
    </lineage>
</organism>
<dbReference type="AlphaFoldDB" id="A0AAV3P6E6"/>
<dbReference type="Proteomes" id="UP001454036">
    <property type="component" value="Unassembled WGS sequence"/>
</dbReference>
<evidence type="ECO:0000313" key="2">
    <source>
        <dbReference type="Proteomes" id="UP001454036"/>
    </source>
</evidence>
<accession>A0AAV3P6E6</accession>
<gene>
    <name evidence="1" type="ORF">LIER_42871</name>
</gene>
<proteinExistence type="predicted"/>
<keyword evidence="2" id="KW-1185">Reference proteome</keyword>
<dbReference type="EMBL" id="BAABME010031399">
    <property type="protein sequence ID" value="GAA0145593.1"/>
    <property type="molecule type" value="Genomic_DNA"/>
</dbReference>
<evidence type="ECO:0000313" key="1">
    <source>
        <dbReference type="EMBL" id="GAA0145593.1"/>
    </source>
</evidence>
<protein>
    <submittedName>
        <fullName evidence="1">Uncharacterized protein</fullName>
    </submittedName>
</protein>
<dbReference type="PANTHER" id="PTHR33647">
    <property type="entry name" value="OS01G0793900 PROTEIN"/>
    <property type="match status" value="1"/>
</dbReference>
<sequence length="125" mass="14283">MGNCCNKDSSIHFGGEDWTSTTSEKFLSNQESSYGYESSMQREEEGLICKKKETIYPISSNNGTTEVKINISKKQLEELVKRTNLEGVTIQQVITQLMDVGGRYELQHQRSWRPALKSIPETEHH</sequence>
<dbReference type="PANTHER" id="PTHR33647:SF5">
    <property type="entry name" value="OS01G0793900 PROTEIN"/>
    <property type="match status" value="1"/>
</dbReference>